<name>A0A937M0E7_9GAMM</name>
<organism evidence="8 9">
    <name type="scientific">SAR86 cluster bacterium</name>
    <dbReference type="NCBI Taxonomy" id="2030880"/>
    <lineage>
        <taxon>Bacteria</taxon>
        <taxon>Pseudomonadati</taxon>
        <taxon>Pseudomonadota</taxon>
        <taxon>Gammaproteobacteria</taxon>
        <taxon>SAR86 cluster</taxon>
    </lineage>
</organism>
<dbReference type="Pfam" id="PF00005">
    <property type="entry name" value="ABC_tran"/>
    <property type="match status" value="1"/>
</dbReference>
<evidence type="ECO:0000313" key="8">
    <source>
        <dbReference type="EMBL" id="MBL6903327.1"/>
    </source>
</evidence>
<dbReference type="PROSITE" id="PS00211">
    <property type="entry name" value="ABC_TRANSPORTER_1"/>
    <property type="match status" value="1"/>
</dbReference>
<dbReference type="EMBL" id="JADHSG010000004">
    <property type="protein sequence ID" value="MBL6903327.1"/>
    <property type="molecule type" value="Genomic_DNA"/>
</dbReference>
<dbReference type="PANTHER" id="PTHR43499:SF1">
    <property type="entry name" value="ABC TRANSPORTER I FAMILY MEMBER 1"/>
    <property type="match status" value="1"/>
</dbReference>
<evidence type="ECO:0000256" key="3">
    <source>
        <dbReference type="ARBA" id="ARBA00022748"/>
    </source>
</evidence>
<dbReference type="InterPro" id="IPR005895">
    <property type="entry name" value="ABC_transptr_haem_export_CcmA"/>
</dbReference>
<keyword evidence="6" id="KW-0472">Membrane</keyword>
<dbReference type="GO" id="GO:0017004">
    <property type="term" value="P:cytochrome complex assembly"/>
    <property type="evidence" value="ECO:0007669"/>
    <property type="project" value="UniProtKB-KW"/>
</dbReference>
<proteinExistence type="predicted"/>
<evidence type="ECO:0000256" key="6">
    <source>
        <dbReference type="ARBA" id="ARBA00023136"/>
    </source>
</evidence>
<keyword evidence="2" id="KW-0547">Nucleotide-binding</keyword>
<dbReference type="InterPro" id="IPR017871">
    <property type="entry name" value="ABC_transporter-like_CS"/>
</dbReference>
<evidence type="ECO:0000256" key="2">
    <source>
        <dbReference type="ARBA" id="ARBA00022741"/>
    </source>
</evidence>
<keyword evidence="3" id="KW-0201">Cytochrome c-type biogenesis</keyword>
<evidence type="ECO:0000259" key="7">
    <source>
        <dbReference type="PROSITE" id="PS50893"/>
    </source>
</evidence>
<evidence type="ECO:0000313" key="9">
    <source>
        <dbReference type="Proteomes" id="UP000705230"/>
    </source>
</evidence>
<dbReference type="NCBIfam" id="TIGR01189">
    <property type="entry name" value="ccmA"/>
    <property type="match status" value="1"/>
</dbReference>
<dbReference type="SMART" id="SM00382">
    <property type="entry name" value="AAA"/>
    <property type="match status" value="1"/>
</dbReference>
<dbReference type="Proteomes" id="UP000705230">
    <property type="component" value="Unassembled WGS sequence"/>
</dbReference>
<keyword evidence="5" id="KW-1278">Translocase</keyword>
<sequence length="194" mass="21328">MSHSAMLEVKNVSFSINQNRLFQNLSFNLSEGQAIHIKGTNGSGKSSLLRILLGISSASKGDVIWNAAADKIFLGHKNVLKNYLTVADNLHLHGLNATHSEVKSMLQELNLHNKTDLLVGNLSYGQQKKLALVRIFLNTSKVIILDEPCVGLDDQTRVLITSFLSSELDKNKSIIFTSHIPLEIPSSEVVIGRL</sequence>
<keyword evidence="1" id="KW-0813">Transport</keyword>
<dbReference type="PANTHER" id="PTHR43499">
    <property type="entry name" value="ABC TRANSPORTER I FAMILY MEMBER 1"/>
    <property type="match status" value="1"/>
</dbReference>
<dbReference type="InterPro" id="IPR003593">
    <property type="entry name" value="AAA+_ATPase"/>
</dbReference>
<keyword evidence="4 8" id="KW-0067">ATP-binding</keyword>
<dbReference type="AlphaFoldDB" id="A0A937M0E7"/>
<dbReference type="GO" id="GO:0016887">
    <property type="term" value="F:ATP hydrolysis activity"/>
    <property type="evidence" value="ECO:0007669"/>
    <property type="project" value="InterPro"/>
</dbReference>
<evidence type="ECO:0000256" key="5">
    <source>
        <dbReference type="ARBA" id="ARBA00022967"/>
    </source>
</evidence>
<dbReference type="InterPro" id="IPR027417">
    <property type="entry name" value="P-loop_NTPase"/>
</dbReference>
<accession>A0A937M0E7</accession>
<reference evidence="8" key="1">
    <citation type="submission" date="2020-10" db="EMBL/GenBank/DDBJ databases">
        <title>Microbiome of the Black Sea water column analyzed by genome centric metagenomics.</title>
        <authorList>
            <person name="Cabello-Yeves P.J."/>
            <person name="Callieri C."/>
            <person name="Picazo A."/>
            <person name="Mehrshad M."/>
            <person name="Haro-Moreno J.M."/>
            <person name="Roda-Garcia J."/>
            <person name="Dzembekova N."/>
            <person name="Slabakova V."/>
            <person name="Slabakova N."/>
            <person name="Moncheva S."/>
            <person name="Rodriguez-Valera F."/>
        </authorList>
    </citation>
    <scope>NUCLEOTIDE SEQUENCE</scope>
    <source>
        <strain evidence="8">BS30m-G43</strain>
    </source>
</reference>
<dbReference type="SUPFAM" id="SSF52540">
    <property type="entry name" value="P-loop containing nucleoside triphosphate hydrolases"/>
    <property type="match status" value="1"/>
</dbReference>
<comment type="caution">
    <text evidence="8">The sequence shown here is derived from an EMBL/GenBank/DDBJ whole genome shotgun (WGS) entry which is preliminary data.</text>
</comment>
<dbReference type="PROSITE" id="PS50893">
    <property type="entry name" value="ABC_TRANSPORTER_2"/>
    <property type="match status" value="1"/>
</dbReference>
<gene>
    <name evidence="8" type="primary">ccmA</name>
    <name evidence="8" type="ORF">ISR29_03905</name>
</gene>
<evidence type="ECO:0000256" key="1">
    <source>
        <dbReference type="ARBA" id="ARBA00022448"/>
    </source>
</evidence>
<dbReference type="InterPro" id="IPR003439">
    <property type="entry name" value="ABC_transporter-like_ATP-bd"/>
</dbReference>
<feature type="domain" description="ABC transporter" evidence="7">
    <location>
        <begin position="7"/>
        <end position="194"/>
    </location>
</feature>
<dbReference type="GO" id="GO:0005524">
    <property type="term" value="F:ATP binding"/>
    <property type="evidence" value="ECO:0007669"/>
    <property type="project" value="UniProtKB-KW"/>
</dbReference>
<dbReference type="Gene3D" id="3.40.50.300">
    <property type="entry name" value="P-loop containing nucleotide triphosphate hydrolases"/>
    <property type="match status" value="1"/>
</dbReference>
<protein>
    <submittedName>
        <fullName evidence="8">Heme ABC exporter ATP-binding protein CcmA</fullName>
    </submittedName>
</protein>
<dbReference type="GO" id="GO:0022857">
    <property type="term" value="F:transmembrane transporter activity"/>
    <property type="evidence" value="ECO:0007669"/>
    <property type="project" value="InterPro"/>
</dbReference>
<evidence type="ECO:0000256" key="4">
    <source>
        <dbReference type="ARBA" id="ARBA00022840"/>
    </source>
</evidence>